<dbReference type="KEGG" id="alp:LPB137_06085"/>
<accession>A0A1P8KLJ9</accession>
<keyword evidence="2" id="KW-1185">Reference proteome</keyword>
<gene>
    <name evidence="1" type="ORF">LPB137_06085</name>
</gene>
<dbReference type="Proteomes" id="UP000186074">
    <property type="component" value="Chromosome"/>
</dbReference>
<reference evidence="1 2" key="1">
    <citation type="submission" date="2017-01" db="EMBL/GenBank/DDBJ databases">
        <title>Genome sequencing of Arcobacter sp. LPB0137.</title>
        <authorList>
            <person name="Lee G.-W."/>
            <person name="Yi H."/>
        </authorList>
    </citation>
    <scope>NUCLEOTIDE SEQUENCE [LARGE SCALE GENOMIC DNA]</scope>
    <source>
        <strain evidence="1 2">LPB0137</strain>
    </source>
</reference>
<dbReference type="AlphaFoldDB" id="A0A1P8KLJ9"/>
<proteinExistence type="predicted"/>
<dbReference type="OrthoDB" id="5344048at2"/>
<evidence type="ECO:0000313" key="2">
    <source>
        <dbReference type="Proteomes" id="UP000186074"/>
    </source>
</evidence>
<organism evidence="1 2">
    <name type="scientific">Poseidonibacter parvus</name>
    <dbReference type="NCBI Taxonomy" id="1850254"/>
    <lineage>
        <taxon>Bacteria</taxon>
        <taxon>Pseudomonadati</taxon>
        <taxon>Campylobacterota</taxon>
        <taxon>Epsilonproteobacteria</taxon>
        <taxon>Campylobacterales</taxon>
        <taxon>Arcobacteraceae</taxon>
        <taxon>Poseidonibacter</taxon>
    </lineage>
</organism>
<evidence type="ECO:0000313" key="1">
    <source>
        <dbReference type="EMBL" id="APW65444.1"/>
    </source>
</evidence>
<dbReference type="RefSeq" id="WP_076085784.1">
    <property type="nucleotide sequence ID" value="NZ_CP019070.1"/>
</dbReference>
<name>A0A1P8KLJ9_9BACT</name>
<dbReference type="STRING" id="1850254.LPB137_06085"/>
<dbReference type="EMBL" id="CP019070">
    <property type="protein sequence ID" value="APW65444.1"/>
    <property type="molecule type" value="Genomic_DNA"/>
</dbReference>
<sequence>MPCKHIEVKTFKLAHSTSDTVKIEHVEKPYGEYSSPVVSIAIYSEGKTKTSEVEIPYENIEIFFKALNESVALCDSIPRSEIHAELNSEIGGGA</sequence>
<protein>
    <submittedName>
        <fullName evidence="1">Uncharacterized protein</fullName>
    </submittedName>
</protein>